<dbReference type="NCBIfam" id="TIGR01869">
    <property type="entry name" value="casC_Cse4"/>
    <property type="match status" value="1"/>
</dbReference>
<organism evidence="1 2">
    <name type="scientific">Deinococcus geothermalis (strain DSM 11300 / CIP 105573 / AG-3a)</name>
    <dbReference type="NCBI Taxonomy" id="319795"/>
    <lineage>
        <taxon>Bacteria</taxon>
        <taxon>Thermotogati</taxon>
        <taxon>Deinococcota</taxon>
        <taxon>Deinococci</taxon>
        <taxon>Deinococcales</taxon>
        <taxon>Deinococcaceae</taxon>
        <taxon>Deinococcus</taxon>
    </lineage>
</organism>
<dbReference type="InterPro" id="IPR010148">
    <property type="entry name" value="CRISPR-assoc_prot_CT1975"/>
</dbReference>
<proteinExistence type="predicted"/>
<keyword evidence="2" id="KW-1185">Reference proteome</keyword>
<dbReference type="eggNOG" id="COG1857">
    <property type="taxonomic scope" value="Bacteria"/>
</dbReference>
<protein>
    <submittedName>
        <fullName evidence="1">CRISPR-associated protein, Cse4 family</fullName>
    </submittedName>
</protein>
<accession>Q1J368</accession>
<dbReference type="Pfam" id="PF09344">
    <property type="entry name" value="Cas_CT1975"/>
    <property type="match status" value="1"/>
</dbReference>
<dbReference type="KEGG" id="dge:Dgeo_2632"/>
<dbReference type="RefSeq" id="WP_011525934.1">
    <property type="nucleotide sequence ID" value="NC_008010.2"/>
</dbReference>
<dbReference type="Proteomes" id="UP000002431">
    <property type="component" value="Plasmid pDGEO01"/>
</dbReference>
<gene>
    <name evidence="1" type="ordered locus">Dgeo_2632</name>
</gene>
<geneLocation type="plasmid" evidence="1 2">
    <name>pDGEO01</name>
</geneLocation>
<dbReference type="EMBL" id="CP000358">
    <property type="protein sequence ID" value="ABF44066.1"/>
    <property type="molecule type" value="Genomic_DNA"/>
</dbReference>
<evidence type="ECO:0000313" key="2">
    <source>
        <dbReference type="Proteomes" id="UP000002431"/>
    </source>
</evidence>
<evidence type="ECO:0000313" key="1">
    <source>
        <dbReference type="EMBL" id="ABF44066.1"/>
    </source>
</evidence>
<sequence length="385" mass="41295">MKALLELHYLQNFAPSNLNRDDTGSPKDAFFGGTRRLRISSQAFKRAMRQDFGGRELLRPEEIGVRTKRAHEAIAELLAGEGRTEEQCRAAAELALGGLGLPVKDGKNQYLLFLGRDELRRVADIIGANWAEFQAAAPEPESTDGKKKKASKKAALSGDLGKQLAGALDGSKAVDVALFGRMLADLPDKNADAAAQVAHAISTHALRERQYDFYTAVDDLKPDDNAGADMLGTVEFASATVYRYACIDLGKLLENLQGDRELLERGLRAFLYASVYAAPTGKQNTFAAHNLPGLMVQVVRRNASPRNLANAFEKGVRAEGGQGYLAPSVAALADEMRWQNGVFGDAGTARFVAREGGDAVFGEAMPNVAALIDATVADALSALEA</sequence>
<name>Q1J368_DEIGD</name>
<dbReference type="HOGENOM" id="CLU_044824_1_0_0"/>
<keyword evidence="1" id="KW-0614">Plasmid</keyword>
<reference evidence="1" key="1">
    <citation type="submission" date="2006-04" db="EMBL/GenBank/DDBJ databases">
        <title>Complete sequence of plasmid1 pDGEO01 of Deinococcus geothermalis DSM 11300.</title>
        <authorList>
            <consortium name="US DOE Joint Genome Institute"/>
            <person name="Copeland A."/>
            <person name="Lucas S."/>
            <person name="Lapidus A."/>
            <person name="Barry K."/>
            <person name="Detter J.C."/>
            <person name="Glavina del Rio T."/>
            <person name="Hammon N."/>
            <person name="Israni S."/>
            <person name="Dalin E."/>
            <person name="Tice H."/>
            <person name="Pitluck S."/>
            <person name="Brettin T."/>
            <person name="Bruce D."/>
            <person name="Han C."/>
            <person name="Tapia R."/>
            <person name="Saunders E."/>
            <person name="Gilna P."/>
            <person name="Schmutz J."/>
            <person name="Larimer F."/>
            <person name="Land M."/>
            <person name="Hauser L."/>
            <person name="Kyrpides N."/>
            <person name="Kim E."/>
            <person name="Daly M.J."/>
            <person name="Fredrickson J.K."/>
            <person name="Makarova K.S."/>
            <person name="Gaidamakova E.K."/>
            <person name="Zhai M."/>
            <person name="Richardson P."/>
        </authorList>
    </citation>
    <scope>NUCLEOTIDE SEQUENCE</scope>
    <source>
        <strain evidence="1">DSM 11300</strain>
        <plasmid evidence="1">pDGEO01</plasmid>
    </source>
</reference>
<dbReference type="AlphaFoldDB" id="Q1J368"/>